<evidence type="ECO:0000313" key="5">
    <source>
        <dbReference type="Proteomes" id="UP000838686"/>
    </source>
</evidence>
<dbReference type="Pfam" id="PF13606">
    <property type="entry name" value="Ank_3"/>
    <property type="match status" value="1"/>
</dbReference>
<sequence length="409" mass="46078">MFNFRDIVIIIAKKQKPDSNEDNFPLVGRIGYIRTISSDRRRAQVRFFDSPPYYAEHSVLLNQIEHYEIQKHSSLLVQYLEAKRGEPFYDFQRETYDNYNPLPAYFNQAIEDGNIEKAKSLLPRIRVDRKYIHSTPLETAISHNNTEMVKFLLDNGAHAVKSSLFYAVDANNPEMVAFFLENGPELNYKASEPPFDFSPLTSAIQKKSVQIVEMLLKAGADPHITIHSMEGNLSALEYALKLAYEKKNEPDPELKAIIELLRKYADDRNYSTELLLAANRGHVEGVSQLSGHGADLDYEDPITNHTALIKATLANSLPVVQELIRRGANVNYARTFDGQTALHIAAQCNIADIGLALLRAGADINAKDHHGRTCSDYSLLNKGQPDYSVTKGHKSLSEIFLLHQIYGSV</sequence>
<dbReference type="PANTHER" id="PTHR24189:SF50">
    <property type="entry name" value="ANKYRIN REPEAT AND SOCS BOX PROTEIN 2"/>
    <property type="match status" value="1"/>
</dbReference>
<organism evidence="4 5">
    <name type="scientific">Paenibacillus plantiphilus</name>
    <dbReference type="NCBI Taxonomy" id="2905650"/>
    <lineage>
        <taxon>Bacteria</taxon>
        <taxon>Bacillati</taxon>
        <taxon>Bacillota</taxon>
        <taxon>Bacilli</taxon>
        <taxon>Bacillales</taxon>
        <taxon>Paenibacillaceae</taxon>
        <taxon>Paenibacillus</taxon>
    </lineage>
</organism>
<dbReference type="Pfam" id="PF12796">
    <property type="entry name" value="Ank_2"/>
    <property type="match status" value="2"/>
</dbReference>
<dbReference type="Gene3D" id="1.25.40.20">
    <property type="entry name" value="Ankyrin repeat-containing domain"/>
    <property type="match status" value="2"/>
</dbReference>
<dbReference type="PROSITE" id="PS50088">
    <property type="entry name" value="ANK_REPEAT"/>
    <property type="match status" value="4"/>
</dbReference>
<keyword evidence="5" id="KW-1185">Reference proteome</keyword>
<dbReference type="EMBL" id="CAKMMF010000001">
    <property type="protein sequence ID" value="CAH1190106.1"/>
    <property type="molecule type" value="Genomic_DNA"/>
</dbReference>
<dbReference type="Proteomes" id="UP000838686">
    <property type="component" value="Unassembled WGS sequence"/>
</dbReference>
<dbReference type="SMART" id="SM00248">
    <property type="entry name" value="ANK"/>
    <property type="match status" value="6"/>
</dbReference>
<dbReference type="RefSeq" id="WP_236338369.1">
    <property type="nucleotide sequence ID" value="NZ_CAKMMF010000001.1"/>
</dbReference>
<accession>A0ABM9BPL4</accession>
<gene>
    <name evidence="4" type="ORF">PAECIP111893_00178</name>
</gene>
<reference evidence="4" key="1">
    <citation type="submission" date="2022-01" db="EMBL/GenBank/DDBJ databases">
        <authorList>
            <person name="Criscuolo A."/>
        </authorList>
    </citation>
    <scope>NUCLEOTIDE SEQUENCE</scope>
    <source>
        <strain evidence="4">CIP111893</strain>
    </source>
</reference>
<comment type="caution">
    <text evidence="4">The sequence shown here is derived from an EMBL/GenBank/DDBJ whole genome shotgun (WGS) entry which is preliminary data.</text>
</comment>
<feature type="repeat" description="ANK" evidence="3">
    <location>
        <begin position="269"/>
        <end position="301"/>
    </location>
</feature>
<dbReference type="PANTHER" id="PTHR24189">
    <property type="entry name" value="MYOTROPHIN"/>
    <property type="match status" value="1"/>
</dbReference>
<evidence type="ECO:0000313" key="4">
    <source>
        <dbReference type="EMBL" id="CAH1190106.1"/>
    </source>
</evidence>
<evidence type="ECO:0008006" key="6">
    <source>
        <dbReference type="Google" id="ProtNLM"/>
    </source>
</evidence>
<name>A0ABM9BPL4_9BACL</name>
<keyword evidence="2 3" id="KW-0040">ANK repeat</keyword>
<evidence type="ECO:0000256" key="1">
    <source>
        <dbReference type="ARBA" id="ARBA00022737"/>
    </source>
</evidence>
<evidence type="ECO:0000256" key="3">
    <source>
        <dbReference type="PROSITE-ProRule" id="PRU00023"/>
    </source>
</evidence>
<protein>
    <recommendedName>
        <fullName evidence="6">Ankyrin repeat-containing protein</fullName>
    </recommendedName>
</protein>
<proteinExistence type="predicted"/>
<evidence type="ECO:0000256" key="2">
    <source>
        <dbReference type="ARBA" id="ARBA00023043"/>
    </source>
</evidence>
<dbReference type="InterPro" id="IPR036770">
    <property type="entry name" value="Ankyrin_rpt-contain_sf"/>
</dbReference>
<feature type="repeat" description="ANK" evidence="3">
    <location>
        <begin position="132"/>
        <end position="157"/>
    </location>
</feature>
<feature type="repeat" description="ANK" evidence="3">
    <location>
        <begin position="337"/>
        <end position="369"/>
    </location>
</feature>
<dbReference type="SUPFAM" id="SSF48403">
    <property type="entry name" value="Ankyrin repeat"/>
    <property type="match status" value="1"/>
</dbReference>
<dbReference type="InterPro" id="IPR002110">
    <property type="entry name" value="Ankyrin_rpt"/>
</dbReference>
<feature type="repeat" description="ANK" evidence="3">
    <location>
        <begin position="303"/>
        <end position="335"/>
    </location>
</feature>
<keyword evidence="1" id="KW-0677">Repeat</keyword>
<dbReference type="InterPro" id="IPR050745">
    <property type="entry name" value="Multifunctional_regulatory"/>
</dbReference>
<dbReference type="PROSITE" id="PS50297">
    <property type="entry name" value="ANK_REP_REGION"/>
    <property type="match status" value="2"/>
</dbReference>